<feature type="domain" description="Phage tail tape measure protein" evidence="2">
    <location>
        <begin position="62"/>
        <end position="257"/>
    </location>
</feature>
<evidence type="ECO:0000256" key="1">
    <source>
        <dbReference type="ARBA" id="ARBA00022612"/>
    </source>
</evidence>
<keyword evidence="4" id="KW-1185">Reference proteome</keyword>
<organism evidence="3 4">
    <name type="scientific">Blautia aquisgranensis</name>
    <dbReference type="NCBI Taxonomy" id="3133153"/>
    <lineage>
        <taxon>Bacteria</taxon>
        <taxon>Bacillati</taxon>
        <taxon>Bacillota</taxon>
        <taxon>Clostridia</taxon>
        <taxon>Lachnospirales</taxon>
        <taxon>Lachnospiraceae</taxon>
        <taxon>Blautia</taxon>
    </lineage>
</organism>
<evidence type="ECO:0000259" key="2">
    <source>
        <dbReference type="Pfam" id="PF10145"/>
    </source>
</evidence>
<reference evidence="3 4" key="1">
    <citation type="submission" date="2024-03" db="EMBL/GenBank/DDBJ databases">
        <title>Human intestinal bacterial collection.</title>
        <authorList>
            <person name="Pauvert C."/>
            <person name="Hitch T.C.A."/>
            <person name="Clavel T."/>
        </authorList>
    </citation>
    <scope>NUCLEOTIDE SEQUENCE [LARGE SCALE GENOMIC DNA]</scope>
    <source>
        <strain evidence="3 4">CLA-JM-H16</strain>
    </source>
</reference>
<evidence type="ECO:0000313" key="4">
    <source>
        <dbReference type="Proteomes" id="UP001473063"/>
    </source>
</evidence>
<dbReference type="EMBL" id="JBBMEJ010000056">
    <property type="protein sequence ID" value="MEQ2372552.1"/>
    <property type="molecule type" value="Genomic_DNA"/>
</dbReference>
<dbReference type="PANTHER" id="PTHR37813">
    <property type="entry name" value="FELS-2 PROPHAGE PROTEIN"/>
    <property type="match status" value="1"/>
</dbReference>
<proteinExistence type="predicted"/>
<gene>
    <name evidence="3" type="ORF">WMO28_16870</name>
</gene>
<protein>
    <submittedName>
        <fullName evidence="3">Phage tail tape measure protein</fullName>
    </submittedName>
</protein>
<comment type="caution">
    <text evidence="3">The sequence shown here is derived from an EMBL/GenBank/DDBJ whole genome shotgun (WGS) entry which is preliminary data.</text>
</comment>
<name>A0ABV1BKS8_9FIRM</name>
<dbReference type="Proteomes" id="UP001473063">
    <property type="component" value="Unassembled WGS sequence"/>
</dbReference>
<dbReference type="PANTHER" id="PTHR37813:SF1">
    <property type="entry name" value="FELS-2 PROPHAGE PROTEIN"/>
    <property type="match status" value="1"/>
</dbReference>
<keyword evidence="1" id="KW-1188">Viral release from host cell</keyword>
<accession>A0ABV1BKS8</accession>
<dbReference type="RefSeq" id="WP_349057719.1">
    <property type="nucleotide sequence ID" value="NZ_JBBMEJ010000056.1"/>
</dbReference>
<sequence>MEGAGESLTKSVSVPMAAAGTAAIKFASESQDAYKQFAAATGTATENLDKYQDMINNVYKDNFGESIGDVADAMAKVDQNMSYLDDSALQRCTEYAYTLADTFDVDIGESTRAADSLIKNFGVSAREAFNLMAQGAQNGLDFSGELFDNVDEYSVQFQKLGLDAEDMFSIFANGAENGAFNLDKIGDAVKEFSIRAIDGSDTTKQGFEAISMNADKMAKRFAAGGQDAKAAFNEVIQGLAGMDDPVAQSAAGVNLFGNMWEDLGPQVITTLSTTNGAIDKTKETMEELVNTRYDTLTGALGGLWRTIQVDVLQPVGTMLIPYVEQGITVIDSLVDHWNELDPATQKTIVKFAAVAAATGPVLLGAGKVSSGIGGVIKDSAKLSGAIERLTDGKTGFKALGVIMKGPVGIGIAAVAAGAFLIYKNWDRISPLLGKTAARFESFWNTVQPQLQPFLGLCTEIGSYLESGFIKAVQFVFSEGSDVIVIFFEGASQYIDGFLGVLEGVTTFMNGVFTGNWEKAWKGLRDIVSNSFGMLEALVKTPMNAVISIVNGAISRINSIHFTVPDWVLGIGGKSWKGLNIPQIPALSKGTDNWQGGIVQISEKGGEIVDLPRGTRVYPHDESVRMARSENKGTVITIAKLADSIIVREEADIDRIAERIVKKIKETNDNLPQTAVA</sequence>
<dbReference type="InterPro" id="IPR010090">
    <property type="entry name" value="Phage_tape_meas"/>
</dbReference>
<dbReference type="Pfam" id="PF10145">
    <property type="entry name" value="PhageMin_Tail"/>
    <property type="match status" value="1"/>
</dbReference>
<evidence type="ECO:0000313" key="3">
    <source>
        <dbReference type="EMBL" id="MEQ2372552.1"/>
    </source>
</evidence>